<dbReference type="PATRIC" id="fig|1111454.3.peg.2174"/>
<dbReference type="InterPro" id="IPR033454">
    <property type="entry name" value="RecG_wedge"/>
</dbReference>
<dbReference type="Pfam" id="PF19833">
    <property type="entry name" value="RecG_dom3_C"/>
    <property type="match status" value="1"/>
</dbReference>
<keyword evidence="8" id="KW-0238">DNA-binding</keyword>
<evidence type="ECO:0000256" key="4">
    <source>
        <dbReference type="ARBA" id="ARBA00022763"/>
    </source>
</evidence>
<evidence type="ECO:0000313" key="19">
    <source>
        <dbReference type="Proteomes" id="UP000017090"/>
    </source>
</evidence>
<dbReference type="NCBIfam" id="NF008168">
    <property type="entry name" value="PRK10917.2-2"/>
    <property type="match status" value="1"/>
</dbReference>
<evidence type="ECO:0000256" key="5">
    <source>
        <dbReference type="ARBA" id="ARBA00022801"/>
    </source>
</evidence>
<evidence type="ECO:0000256" key="1">
    <source>
        <dbReference type="ARBA" id="ARBA00007504"/>
    </source>
</evidence>
<dbReference type="GO" id="GO:0016887">
    <property type="term" value="F:ATP hydrolysis activity"/>
    <property type="evidence" value="ECO:0007669"/>
    <property type="project" value="RHEA"/>
</dbReference>
<reference evidence="18 19" key="1">
    <citation type="submission" date="2013-09" db="EMBL/GenBank/DDBJ databases">
        <authorList>
            <person name="Durkin A.S."/>
            <person name="Haft D.R."/>
            <person name="McCorrison J."/>
            <person name="Torralba M."/>
            <person name="Gillis M."/>
            <person name="Haft D.H."/>
            <person name="Methe B."/>
            <person name="Sutton G."/>
            <person name="Nelson K.E."/>
        </authorList>
    </citation>
    <scope>NUCLEOTIDE SEQUENCE [LARGE SCALE GENOMIC DNA]</scope>
    <source>
        <strain evidence="18 19">BV3C16-1</strain>
    </source>
</reference>
<comment type="function">
    <text evidence="15">Plays a critical role in recombination and DNA repair. Helps process Holliday junction intermediates to mature products by catalyzing branch migration. Has replication fork regression activity, unwinds stalled or blocked replication forks to make a HJ that can be resolved. Has a DNA unwinding activity characteristic of a DNA helicase with 3'-5' polarity.</text>
</comment>
<evidence type="ECO:0000256" key="2">
    <source>
        <dbReference type="ARBA" id="ARBA00017846"/>
    </source>
</evidence>
<proteinExistence type="inferred from homology"/>
<dbReference type="SUPFAM" id="SSF50249">
    <property type="entry name" value="Nucleic acid-binding proteins"/>
    <property type="match status" value="1"/>
</dbReference>
<evidence type="ECO:0000256" key="6">
    <source>
        <dbReference type="ARBA" id="ARBA00022806"/>
    </source>
</evidence>
<dbReference type="GO" id="GO:0005524">
    <property type="term" value="F:ATP binding"/>
    <property type="evidence" value="ECO:0007669"/>
    <property type="project" value="UniProtKB-KW"/>
</dbReference>
<keyword evidence="4 15" id="KW-0227">DNA damage</keyword>
<dbReference type="GO" id="GO:0006310">
    <property type="term" value="P:DNA recombination"/>
    <property type="evidence" value="ECO:0007669"/>
    <property type="project" value="UniProtKB-UniRule"/>
</dbReference>
<keyword evidence="11" id="KW-0413">Isomerase</keyword>
<dbReference type="PROSITE" id="PS51194">
    <property type="entry name" value="HELICASE_CTER"/>
    <property type="match status" value="1"/>
</dbReference>
<dbReference type="GO" id="GO:0043138">
    <property type="term" value="F:3'-5' DNA helicase activity"/>
    <property type="evidence" value="ECO:0007669"/>
    <property type="project" value="UniProtKB-EC"/>
</dbReference>
<keyword evidence="7 15" id="KW-0067">ATP-binding</keyword>
<evidence type="ECO:0000256" key="3">
    <source>
        <dbReference type="ARBA" id="ARBA00022741"/>
    </source>
</evidence>
<evidence type="ECO:0000256" key="15">
    <source>
        <dbReference type="RuleBase" id="RU363016"/>
    </source>
</evidence>
<dbReference type="CDD" id="cd17992">
    <property type="entry name" value="DEXHc_RecG"/>
    <property type="match status" value="1"/>
</dbReference>
<evidence type="ECO:0000256" key="12">
    <source>
        <dbReference type="ARBA" id="ARBA00034617"/>
    </source>
</evidence>
<dbReference type="InterPro" id="IPR045562">
    <property type="entry name" value="RecG_dom3_C"/>
</dbReference>
<dbReference type="SUPFAM" id="SSF52540">
    <property type="entry name" value="P-loop containing nucleoside triphosphate hydrolases"/>
    <property type="match status" value="2"/>
</dbReference>
<evidence type="ECO:0000256" key="11">
    <source>
        <dbReference type="ARBA" id="ARBA00023235"/>
    </source>
</evidence>
<dbReference type="PANTHER" id="PTHR47964:SF1">
    <property type="entry name" value="ATP-DEPENDENT DNA HELICASE HOMOLOG RECG, CHLOROPLASTIC"/>
    <property type="match status" value="1"/>
</dbReference>
<sequence length="731" mass="81052">MNGYRMPGRGTMNRCAGPWTSSFACVCQLLSGGKRVWYNKKERDTATRSMSMSQSIRQLKGIGSRKEILFNRLNIYTIGDLLQFFPRFYEDRSTIVPIGQTDTAKEDPVLVSGSVLSVQEIRPRRGMTILKVVLTDGSGAVELVWFNQPFKRKQFKKDMTVTAFGKMEWAYGHRQMNNPETEAGHVEADGFVPVYALTDGLYQTDVRHAVCQALAAAGAERSLLPVALSPQLAAADSTRLLSVYKAMHFPDNLALQQEARTLLAFDELFAMQLGLLLRRQYVKRAQGIKCSPNGRLLKRFIERLPFALTKGQIRAFLDIAGDLEGETPMQRLIQGDVGSGKTVVAAMALAKIVENGYQGALMVPTGILAAQHAEAFRAFFDGLPVRIALLTGRTGVKERRVILEDLADGSIDILIGTHALIQRDVVFRSLALVVTDEQHRFGVQQRAALQEKGSSPHALFMTATPIPRTLTLSVYGDLDVSSIHELPPGRKEIKTYAVGEGMRQRIYRFLAKTMAQGQQCYIVCPLVEESEKSDLQAATALYEELCTTVFPSYRCGLVHGRMAGKDKEAVMEAFQSGEIRLLVSTSVIEVGVNVPNATVMVIDGAERFGLAQLHQLRGRVGRGNMQAYCILLAKGGNDDTRQRLQWMETIHDGFLLAEKDLLLRGSGHLFGLMQHGLPDLKVADIVADIHLLTRARDEAVRYIGQSGFSRDTVLRQLNVRFARSFEGLLQN</sequence>
<dbReference type="STRING" id="1111454.HMPREF1250_1535"/>
<accession>U7UAL5</accession>
<feature type="domain" description="Helicase C-terminal" evidence="17">
    <location>
        <begin position="505"/>
        <end position="667"/>
    </location>
</feature>
<dbReference type="Gene3D" id="3.40.50.300">
    <property type="entry name" value="P-loop containing nucleotide triphosphate hydrolases"/>
    <property type="match status" value="2"/>
</dbReference>
<dbReference type="PROSITE" id="PS51192">
    <property type="entry name" value="HELICASE_ATP_BIND_1"/>
    <property type="match status" value="1"/>
</dbReference>
<dbReference type="SMART" id="SM00487">
    <property type="entry name" value="DEXDc"/>
    <property type="match status" value="1"/>
</dbReference>
<evidence type="ECO:0000259" key="16">
    <source>
        <dbReference type="PROSITE" id="PS51192"/>
    </source>
</evidence>
<evidence type="ECO:0000259" key="17">
    <source>
        <dbReference type="PROSITE" id="PS51194"/>
    </source>
</evidence>
<keyword evidence="5 15" id="KW-0378">Hydrolase</keyword>
<dbReference type="Proteomes" id="UP000017090">
    <property type="component" value="Unassembled WGS sequence"/>
</dbReference>
<comment type="similarity">
    <text evidence="1 15">Belongs to the helicase family. RecG subfamily.</text>
</comment>
<gene>
    <name evidence="18" type="primary">recG</name>
    <name evidence="18" type="ORF">HMPREF1250_1535</name>
</gene>
<dbReference type="NCBIfam" id="NF008165">
    <property type="entry name" value="PRK10917.1-3"/>
    <property type="match status" value="1"/>
</dbReference>
<evidence type="ECO:0000256" key="8">
    <source>
        <dbReference type="ARBA" id="ARBA00023125"/>
    </source>
</evidence>
<dbReference type="Pfam" id="PF00271">
    <property type="entry name" value="Helicase_C"/>
    <property type="match status" value="1"/>
</dbReference>
<evidence type="ECO:0000313" key="18">
    <source>
        <dbReference type="EMBL" id="ERT56487.1"/>
    </source>
</evidence>
<dbReference type="GO" id="GO:0006281">
    <property type="term" value="P:DNA repair"/>
    <property type="evidence" value="ECO:0007669"/>
    <property type="project" value="UniProtKB-UniRule"/>
</dbReference>
<evidence type="ECO:0000256" key="10">
    <source>
        <dbReference type="ARBA" id="ARBA00023204"/>
    </source>
</evidence>
<dbReference type="InterPro" id="IPR011545">
    <property type="entry name" value="DEAD/DEAH_box_helicase_dom"/>
</dbReference>
<keyword evidence="19" id="KW-1185">Reference proteome</keyword>
<dbReference type="NCBIfam" id="TIGR00643">
    <property type="entry name" value="recG"/>
    <property type="match status" value="1"/>
</dbReference>
<evidence type="ECO:0000256" key="14">
    <source>
        <dbReference type="ARBA" id="ARBA00048988"/>
    </source>
</evidence>
<dbReference type="PANTHER" id="PTHR47964">
    <property type="entry name" value="ATP-DEPENDENT DNA HELICASE HOMOLOG RECG, CHLOROPLASTIC"/>
    <property type="match status" value="1"/>
</dbReference>
<dbReference type="Gene3D" id="2.40.50.140">
    <property type="entry name" value="Nucleic acid-binding proteins"/>
    <property type="match status" value="1"/>
</dbReference>
<feature type="domain" description="Helicase ATP-binding" evidence="16">
    <location>
        <begin position="322"/>
        <end position="483"/>
    </location>
</feature>
<dbReference type="InterPro" id="IPR001650">
    <property type="entry name" value="Helicase_C-like"/>
</dbReference>
<dbReference type="InterPro" id="IPR012340">
    <property type="entry name" value="NA-bd_OB-fold"/>
</dbReference>
<dbReference type="eggNOG" id="COG1200">
    <property type="taxonomic scope" value="Bacteria"/>
</dbReference>
<dbReference type="InterPro" id="IPR014001">
    <property type="entry name" value="Helicase_ATP-bd"/>
</dbReference>
<name>U7UAL5_9FIRM</name>
<dbReference type="InterPro" id="IPR004609">
    <property type="entry name" value="ATP-dep_DNA_helicase_RecG"/>
</dbReference>
<dbReference type="AlphaFoldDB" id="U7UAL5"/>
<protein>
    <recommendedName>
        <fullName evidence="2 15">ATP-dependent DNA helicase RecG</fullName>
        <ecNumber evidence="13 15">5.6.2.4</ecNumber>
    </recommendedName>
</protein>
<evidence type="ECO:0000256" key="13">
    <source>
        <dbReference type="ARBA" id="ARBA00034808"/>
    </source>
</evidence>
<comment type="caution">
    <text evidence="18">The sequence shown here is derived from an EMBL/GenBank/DDBJ whole genome shotgun (WGS) entry which is preliminary data.</text>
</comment>
<dbReference type="PROSITE" id="PS51257">
    <property type="entry name" value="PROKAR_LIPOPROTEIN"/>
    <property type="match status" value="1"/>
</dbReference>
<comment type="catalytic activity">
    <reaction evidence="12 15">
        <text>Couples ATP hydrolysis with the unwinding of duplex DNA by translocating in the 3'-5' direction.</text>
        <dbReference type="EC" id="5.6.2.4"/>
    </reaction>
</comment>
<organism evidence="18 19">
    <name type="scientific">Megasphaera vaginalis</name>
    <name type="common">ex Srinivasan et al. 2021</name>
    <dbReference type="NCBI Taxonomy" id="1111454"/>
    <lineage>
        <taxon>Bacteria</taxon>
        <taxon>Bacillati</taxon>
        <taxon>Bacillota</taxon>
        <taxon>Negativicutes</taxon>
        <taxon>Veillonellales</taxon>
        <taxon>Veillonellaceae</taxon>
        <taxon>Megasphaera</taxon>
    </lineage>
</organism>
<dbReference type="SMART" id="SM00490">
    <property type="entry name" value="HELICc"/>
    <property type="match status" value="1"/>
</dbReference>
<dbReference type="GO" id="GO:0003677">
    <property type="term" value="F:DNA binding"/>
    <property type="evidence" value="ECO:0007669"/>
    <property type="project" value="UniProtKB-KW"/>
</dbReference>
<evidence type="ECO:0000256" key="7">
    <source>
        <dbReference type="ARBA" id="ARBA00022840"/>
    </source>
</evidence>
<dbReference type="CDD" id="cd04488">
    <property type="entry name" value="RecG_wedge_OBF"/>
    <property type="match status" value="1"/>
</dbReference>
<keyword evidence="6 15" id="KW-0347">Helicase</keyword>
<keyword evidence="10 15" id="KW-0234">DNA repair</keyword>
<keyword evidence="3 15" id="KW-0547">Nucleotide-binding</keyword>
<keyword evidence="9 15" id="KW-0233">DNA recombination</keyword>
<comment type="catalytic activity">
    <reaction evidence="14 15">
        <text>ATP + H2O = ADP + phosphate + H(+)</text>
        <dbReference type="Rhea" id="RHEA:13065"/>
        <dbReference type="ChEBI" id="CHEBI:15377"/>
        <dbReference type="ChEBI" id="CHEBI:15378"/>
        <dbReference type="ChEBI" id="CHEBI:30616"/>
        <dbReference type="ChEBI" id="CHEBI:43474"/>
        <dbReference type="ChEBI" id="CHEBI:456216"/>
        <dbReference type="EC" id="5.6.2.4"/>
    </reaction>
</comment>
<dbReference type="EC" id="5.6.2.4" evidence="13 15"/>
<evidence type="ECO:0000256" key="9">
    <source>
        <dbReference type="ARBA" id="ARBA00023172"/>
    </source>
</evidence>
<dbReference type="InterPro" id="IPR047112">
    <property type="entry name" value="RecG/Mfd"/>
</dbReference>
<dbReference type="Pfam" id="PF17191">
    <property type="entry name" value="RecG_wedge"/>
    <property type="match status" value="1"/>
</dbReference>
<dbReference type="InterPro" id="IPR027417">
    <property type="entry name" value="P-loop_NTPase"/>
</dbReference>
<dbReference type="EMBL" id="AWXA01000062">
    <property type="protein sequence ID" value="ERT56487.1"/>
    <property type="molecule type" value="Genomic_DNA"/>
</dbReference>
<dbReference type="Pfam" id="PF00270">
    <property type="entry name" value="DEAD"/>
    <property type="match status" value="1"/>
</dbReference>